<dbReference type="PROSITE" id="PS00626">
    <property type="entry name" value="RCC1_2"/>
    <property type="match status" value="1"/>
</dbReference>
<keyword evidence="3" id="KW-1185">Reference proteome</keyword>
<dbReference type="OrthoDB" id="10256179at2759"/>
<dbReference type="RefSeq" id="XP_033581339.1">
    <property type="nucleotide sequence ID" value="XM_033713563.1"/>
</dbReference>
<evidence type="ECO:0000313" key="3">
    <source>
        <dbReference type="Proteomes" id="UP000504636"/>
    </source>
</evidence>
<dbReference type="GeneID" id="54454456"/>
<dbReference type="PANTHER" id="PTHR47563">
    <property type="entry name" value="PROTEIN FMP25, MITOCHONDRIAL"/>
    <property type="match status" value="1"/>
</dbReference>
<protein>
    <submittedName>
        <fullName evidence="2 4">RCC1/BLIP-II</fullName>
    </submittedName>
</protein>
<evidence type="ECO:0000313" key="4">
    <source>
        <dbReference type="RefSeq" id="XP_033581339.1"/>
    </source>
</evidence>
<dbReference type="Gene3D" id="2.130.10.30">
    <property type="entry name" value="Regulator of chromosome condensation 1/beta-lactamase-inhibitor protein II"/>
    <property type="match status" value="1"/>
</dbReference>
<gene>
    <name evidence="2 4" type="ORF">BDZ99DRAFT_235727</name>
</gene>
<evidence type="ECO:0000313" key="2">
    <source>
        <dbReference type="EMBL" id="KAF2814375.1"/>
    </source>
</evidence>
<evidence type="ECO:0000256" key="1">
    <source>
        <dbReference type="PROSITE-ProRule" id="PRU00235"/>
    </source>
</evidence>
<dbReference type="GO" id="GO:0034551">
    <property type="term" value="P:mitochondrial respiratory chain complex III assembly"/>
    <property type="evidence" value="ECO:0007669"/>
    <property type="project" value="TreeGrafter"/>
</dbReference>
<feature type="repeat" description="RCC1" evidence="1">
    <location>
        <begin position="347"/>
        <end position="408"/>
    </location>
</feature>
<organism evidence="2">
    <name type="scientific">Mytilinidion resinicola</name>
    <dbReference type="NCBI Taxonomy" id="574789"/>
    <lineage>
        <taxon>Eukaryota</taxon>
        <taxon>Fungi</taxon>
        <taxon>Dikarya</taxon>
        <taxon>Ascomycota</taxon>
        <taxon>Pezizomycotina</taxon>
        <taxon>Dothideomycetes</taxon>
        <taxon>Pleosporomycetidae</taxon>
        <taxon>Mytilinidiales</taxon>
        <taxon>Mytilinidiaceae</taxon>
        <taxon>Mytilinidion</taxon>
    </lineage>
</organism>
<dbReference type="PANTHER" id="PTHR47563:SF1">
    <property type="entry name" value="PROTEIN FMP25, MITOCHONDRIAL"/>
    <property type="match status" value="1"/>
</dbReference>
<reference evidence="4" key="3">
    <citation type="submission" date="2025-04" db="UniProtKB">
        <authorList>
            <consortium name="RefSeq"/>
        </authorList>
    </citation>
    <scope>IDENTIFICATION</scope>
    <source>
        <strain evidence="4">CBS 304.34</strain>
    </source>
</reference>
<dbReference type="InterPro" id="IPR053245">
    <property type="entry name" value="MitoProcess-Associated"/>
</dbReference>
<dbReference type="EMBL" id="MU003695">
    <property type="protein sequence ID" value="KAF2814375.1"/>
    <property type="molecule type" value="Genomic_DNA"/>
</dbReference>
<dbReference type="PROSITE" id="PS50012">
    <property type="entry name" value="RCC1_3"/>
    <property type="match status" value="2"/>
</dbReference>
<dbReference type="AlphaFoldDB" id="A0A6A6Z2G9"/>
<name>A0A6A6Z2G9_9PEZI</name>
<accession>A0A6A6Z2G9</accession>
<dbReference type="InterPro" id="IPR000408">
    <property type="entry name" value="Reg_chr_condens"/>
</dbReference>
<feature type="repeat" description="RCC1" evidence="1">
    <location>
        <begin position="283"/>
        <end position="346"/>
    </location>
</feature>
<dbReference type="InterPro" id="IPR009091">
    <property type="entry name" value="RCC1/BLIP-II"/>
</dbReference>
<dbReference type="Proteomes" id="UP000504636">
    <property type="component" value="Unplaced"/>
</dbReference>
<reference evidence="2 4" key="1">
    <citation type="journal article" date="2020" name="Stud. Mycol.">
        <title>101 Dothideomycetes genomes: a test case for predicting lifestyles and emergence of pathogens.</title>
        <authorList>
            <person name="Haridas S."/>
            <person name="Albert R."/>
            <person name="Binder M."/>
            <person name="Bloem J."/>
            <person name="Labutti K."/>
            <person name="Salamov A."/>
            <person name="Andreopoulos B."/>
            <person name="Baker S."/>
            <person name="Barry K."/>
            <person name="Bills G."/>
            <person name="Bluhm B."/>
            <person name="Cannon C."/>
            <person name="Castanera R."/>
            <person name="Culley D."/>
            <person name="Daum C."/>
            <person name="Ezra D."/>
            <person name="Gonzalez J."/>
            <person name="Henrissat B."/>
            <person name="Kuo A."/>
            <person name="Liang C."/>
            <person name="Lipzen A."/>
            <person name="Lutzoni F."/>
            <person name="Magnuson J."/>
            <person name="Mondo S."/>
            <person name="Nolan M."/>
            <person name="Ohm R."/>
            <person name="Pangilinan J."/>
            <person name="Park H.-J."/>
            <person name="Ramirez L."/>
            <person name="Alfaro M."/>
            <person name="Sun H."/>
            <person name="Tritt A."/>
            <person name="Yoshinaga Y."/>
            <person name="Zwiers L.-H."/>
            <person name="Turgeon B."/>
            <person name="Goodwin S."/>
            <person name="Spatafora J."/>
            <person name="Crous P."/>
            <person name="Grigoriev I."/>
        </authorList>
    </citation>
    <scope>NUCLEOTIDE SEQUENCE</scope>
    <source>
        <strain evidence="2 4">CBS 304.34</strain>
    </source>
</reference>
<sequence>MLTTRSLPRAIPRIYKNPRSSSIRTFTSRNRNNSSTRVAIHPYAHRRQRHFVRSIAAVTTLGALATALQWASGDNLYRDAHAEAPPEPEIEFEKARRKATSKEDNRALISSQHLQVKKSWENPGVYAWGSNAGKVVAPDSDETFVKTPRRISFFDGKLLRDIKLDKTFAAAIDEKGDLLQWGTGFSKDTAQPTKTLRGKNLTSINLSRDRILALSSNGTVYSIPASQEEQQTGPKPSSSSWAFWTSPNDISYRTLTPLDLSRGESITSVATGLEHTLLLSSAGRLFTAASASSDFPARGQLGIPGLTWQTRPPGAYDQCHEVITLRGFSIAQIAAGDYHSLAADRDGRVFAFGDNSYGQLGFDFSADSTYVDAPSLLPIQKLYAGTSQVPSVKGVFAGGSSSFFTVDATKIASPDSSELDMKTVGKVTADTLACGHGIWGQLGTGRWTHVQTSPTKIPSLSGLFEYDETTNSVVPIRLSRFSVGANHAAAVMDNVTHLAASKWSSENDTNWGADILFFGNNEYYQLGTGKRNNVAQPVYIQPLDAGAEKKLKGEQHRFQITPKNKVKVGGRTVELEQRVECGRGCTAVYSGV</sequence>
<dbReference type="GO" id="GO:0005743">
    <property type="term" value="C:mitochondrial inner membrane"/>
    <property type="evidence" value="ECO:0007669"/>
    <property type="project" value="TreeGrafter"/>
</dbReference>
<dbReference type="Pfam" id="PF13540">
    <property type="entry name" value="RCC1_2"/>
    <property type="match status" value="1"/>
</dbReference>
<reference evidence="4" key="2">
    <citation type="submission" date="2020-04" db="EMBL/GenBank/DDBJ databases">
        <authorList>
            <consortium name="NCBI Genome Project"/>
        </authorList>
    </citation>
    <scope>NUCLEOTIDE SEQUENCE</scope>
    <source>
        <strain evidence="4">CBS 304.34</strain>
    </source>
</reference>
<proteinExistence type="predicted"/>
<dbReference type="SUPFAM" id="SSF50985">
    <property type="entry name" value="RCC1/BLIP-II"/>
    <property type="match status" value="1"/>
</dbReference>